<gene>
    <name evidence="1" type="ORF">ALECFALPRED_000741</name>
</gene>
<keyword evidence="2" id="KW-1185">Reference proteome</keyword>
<dbReference type="EMBL" id="CAJPDR010001132">
    <property type="protein sequence ID" value="CAF9943596.1"/>
    <property type="molecule type" value="Genomic_DNA"/>
</dbReference>
<organism evidence="1 2">
    <name type="scientific">Alectoria fallacina</name>
    <dbReference type="NCBI Taxonomy" id="1903189"/>
    <lineage>
        <taxon>Eukaryota</taxon>
        <taxon>Fungi</taxon>
        <taxon>Dikarya</taxon>
        <taxon>Ascomycota</taxon>
        <taxon>Pezizomycotina</taxon>
        <taxon>Lecanoromycetes</taxon>
        <taxon>OSLEUM clade</taxon>
        <taxon>Lecanoromycetidae</taxon>
        <taxon>Lecanorales</taxon>
        <taxon>Lecanorineae</taxon>
        <taxon>Parmeliaceae</taxon>
        <taxon>Alectoria</taxon>
    </lineage>
</organism>
<name>A0A8H3J9X9_9LECA</name>
<dbReference type="AlphaFoldDB" id="A0A8H3J9X9"/>
<comment type="caution">
    <text evidence="1">The sequence shown here is derived from an EMBL/GenBank/DDBJ whole genome shotgun (WGS) entry which is preliminary data.</text>
</comment>
<accession>A0A8H3J9X9</accession>
<evidence type="ECO:0000313" key="2">
    <source>
        <dbReference type="Proteomes" id="UP000664203"/>
    </source>
</evidence>
<sequence>MESQLYTSIQTRLGKFAARFGGSEHSLQGVVIHLNQPRTDAVPLRADACLQEVWARRVGSLQREGLDLDDGCLTQRNAFTYAQRRRAESVLEPLGTIFGTYTIKVVGASSEMPAKLSRAMTSSDLSCPPKEERFGTRRVRIAKRRRKKETQRYKLGRFYETRFDWADQVPT</sequence>
<protein>
    <submittedName>
        <fullName evidence="1">Uncharacterized protein</fullName>
    </submittedName>
</protein>
<dbReference type="Proteomes" id="UP000664203">
    <property type="component" value="Unassembled WGS sequence"/>
</dbReference>
<reference evidence="1" key="1">
    <citation type="submission" date="2021-03" db="EMBL/GenBank/DDBJ databases">
        <authorList>
            <person name="Tagirdzhanova G."/>
        </authorList>
    </citation>
    <scope>NUCLEOTIDE SEQUENCE</scope>
</reference>
<proteinExistence type="predicted"/>
<evidence type="ECO:0000313" key="1">
    <source>
        <dbReference type="EMBL" id="CAF9943596.1"/>
    </source>
</evidence>